<proteinExistence type="predicted"/>
<gene>
    <name evidence="1" type="ORF">LCI18_000309</name>
</gene>
<dbReference type="Proteomes" id="UP000830768">
    <property type="component" value="Chromosome 1"/>
</dbReference>
<reference evidence="1" key="1">
    <citation type="submission" date="2021-11" db="EMBL/GenBank/DDBJ databases">
        <title>Fusarium solani-melongenae Genome sequencing and assembly.</title>
        <authorList>
            <person name="Xie S."/>
            <person name="Huang L."/>
            <person name="Zhang X."/>
        </authorList>
    </citation>
    <scope>NUCLEOTIDE SEQUENCE</scope>
    <source>
        <strain evidence="1">CRI 24-3</strain>
    </source>
</reference>
<accession>A0ACD3YKB2</accession>
<organism evidence="1 2">
    <name type="scientific">Fusarium solani subsp. cucurbitae</name>
    <name type="common">Neocosmosporum cucurbitae</name>
    <dbReference type="NCBI Taxonomy" id="2747967"/>
    <lineage>
        <taxon>Eukaryota</taxon>
        <taxon>Fungi</taxon>
        <taxon>Dikarya</taxon>
        <taxon>Ascomycota</taxon>
        <taxon>Pezizomycotina</taxon>
        <taxon>Sordariomycetes</taxon>
        <taxon>Hypocreomycetidae</taxon>
        <taxon>Hypocreales</taxon>
        <taxon>Nectriaceae</taxon>
        <taxon>Fusarium</taxon>
        <taxon>Fusarium solani species complex</taxon>
    </lineage>
</organism>
<dbReference type="EMBL" id="CP090030">
    <property type="protein sequence ID" value="UPK89374.1"/>
    <property type="molecule type" value="Genomic_DNA"/>
</dbReference>
<keyword evidence="2" id="KW-1185">Reference proteome</keyword>
<protein>
    <submittedName>
        <fullName evidence="1">Uncharacterized protein</fullName>
    </submittedName>
</protein>
<sequence length="1165" mass="124325">MTAKGGFTSAGQLGPNRAEGAHQHLPILAAPSDSSRPAHQSEPSPSSAALVNPDLHRQSHSSSKLPAFRFTDRRASSGSSASKADAPLSITITTAQRNHNRIPSLDLKNNNNNNNTTTTTTTSDGSHNLITDAPTDTSTSASLAPATSQNTSAALPLQPSLALHAPSPPVSPNPGSSVAPASVSHPVPGALPSTASADPGPLASPITPASGPVAAPDIFSAPATAPATTHSNPSHPTTHHHDEKHADTASVSASASATIIASANTTSPTELSPTDDVSPPLLRSRSRASSFQPSSDVSVVEPSPQAKRPASVPDAPAPVQGDTLSPHLSSNKNRTRRSLVSRRSTAAAASTGPPLSLNAERLHAIEAIEAAQGTQGAHASYPSSSDGGSAKGSPSSGQRELILPKTLSKPSSIDERRASLSQRPPVSYRPPLSVSNNTEPPASNPVRVPPIRAFRSSGSRKSLTLDMNSRSRYYDFGDDGPDSNHDQTLRALEGRADHDVLHSAPAFSNRHDAFDNDDTGDVFLKIAREEASRRQPDEQPADETRSVVSRSTRFSHRRPLSNVVPTRQPSSPPQVRRRLSDQQETSRSRGYDDERASEVSRMSTYRSLTRDKAASVHPGEDLSRRSTIRPSPVTPRSIAFQEPSNDATSRRRPSVTDNSNSNGQTRSSTYKSALGHHNKTYNSSPLVRSFDFQRQPNQETSPAPEGTESTLSTTAPSTVWDELDDLKSRIHRLELTGKLPSTSGAAVSRLSDERPPTATTTVTTISSSPKRVTNGNQNADAVSTTSSHRESHPILHSALAKSKALLDAEVYRALEAAANDAMALSSMMGTVGQPGPISSGASTIGSGTTVTDRQLRRKADGVCRSLTELCLALGEEVTQSRPRQSVEAPPPPAQNDVPTTPTINKTFTGFTHQRRPSLSNTEQALARANTSPRAMSKFEERRLNILNGNSLPASRVSNSTPSTPLEPISQRRSSLLVARSRRAGTEEPEDGRKSSLLLRTRRAGTEEPDEGRRTSLFVRGRRGTVGDESEDEMKFRSPSRAHTDLNALRTVTHDATPQQQASDTTSAIPRRRFASSNLTVSRLATPATNMATPPRRYLERSTQQDHNNNINNNTVADKLAEDRGQRYMSLGQTTLINRTGSMIRRPNRDSIVASANPSTAAGGYR</sequence>
<name>A0ACD3YKB2_FUSSC</name>
<evidence type="ECO:0000313" key="1">
    <source>
        <dbReference type="EMBL" id="UPK89374.1"/>
    </source>
</evidence>
<evidence type="ECO:0000313" key="2">
    <source>
        <dbReference type="Proteomes" id="UP000830768"/>
    </source>
</evidence>